<reference evidence="1" key="1">
    <citation type="submission" date="2019-11" db="UniProtKB">
        <authorList>
            <consortium name="WormBaseParasite"/>
        </authorList>
    </citation>
    <scope>IDENTIFICATION</scope>
</reference>
<dbReference type="AlphaFoldDB" id="A0A5K3FV71"/>
<proteinExistence type="predicted"/>
<evidence type="ECO:0000313" key="1">
    <source>
        <dbReference type="WBParaSite" id="MCU_010872-RA"/>
    </source>
</evidence>
<sequence>MAFWLSGRVRIALIPPPRNGLQTPSLPPLPHPKCRLDAVHSASRQVGNQGAFYRFAAIRLGMGYLTIALHLDREVGSDCMENSTCSDPSLKYKRSSTVSPSLSRTRLKHPRHSHNPVAAGRRILFTPGGWEGGLRWDRLTLQVLGEAADRAWTTPKLSDVMTVMSVIVRAIEKFPF</sequence>
<name>A0A5K3FV71_MESCO</name>
<dbReference type="WBParaSite" id="MCU_010872-RA">
    <property type="protein sequence ID" value="MCU_010872-RA"/>
    <property type="gene ID" value="MCU_010872"/>
</dbReference>
<organism evidence="1">
    <name type="scientific">Mesocestoides corti</name>
    <name type="common">Flatworm</name>
    <dbReference type="NCBI Taxonomy" id="53468"/>
    <lineage>
        <taxon>Eukaryota</taxon>
        <taxon>Metazoa</taxon>
        <taxon>Spiralia</taxon>
        <taxon>Lophotrochozoa</taxon>
        <taxon>Platyhelminthes</taxon>
        <taxon>Cestoda</taxon>
        <taxon>Eucestoda</taxon>
        <taxon>Cyclophyllidea</taxon>
        <taxon>Mesocestoididae</taxon>
        <taxon>Mesocestoides</taxon>
    </lineage>
</organism>
<accession>A0A5K3FV71</accession>
<protein>
    <submittedName>
        <fullName evidence="1">Uncharacterized protein</fullName>
    </submittedName>
</protein>